<reference evidence="2 4" key="2">
    <citation type="submission" date="2014-01" db="EMBL/GenBank/DDBJ databases">
        <title>Draft genome sequencing of Bacillus alcalophilus CGMCC 1.3604.</title>
        <authorList>
            <person name="Yang J."/>
            <person name="Diao L."/>
            <person name="Yang S."/>
        </authorList>
    </citation>
    <scope>NUCLEOTIDE SEQUENCE [LARGE SCALE GENOMIC DNA]</scope>
    <source>
        <strain evidence="2 4">CGMCC 1.3604</strain>
    </source>
</reference>
<comment type="caution">
    <text evidence="1">The sequence shown here is derived from an EMBL/GenBank/DDBJ whole genome shotgun (WGS) entry which is preliminary data.</text>
</comment>
<keyword evidence="3" id="KW-1185">Reference proteome</keyword>
<accession>A0A094WKF5</accession>
<gene>
    <name evidence="2" type="ORF">AJ85_21055</name>
    <name evidence="1" type="ORF">BALCAV_0216190</name>
</gene>
<dbReference type="EMBL" id="ALPT02000061">
    <property type="protein sequence ID" value="KGA96433.1"/>
    <property type="molecule type" value="Genomic_DNA"/>
</dbReference>
<dbReference type="Proteomes" id="UP000002754">
    <property type="component" value="Unassembled WGS sequence"/>
</dbReference>
<name>A0A094WKF5_ALKAL</name>
<protein>
    <submittedName>
        <fullName evidence="1">Uncharacterized protein</fullName>
    </submittedName>
</protein>
<sequence>MERLKISASTKQIKRKRGKSLFFGESCQFKAYLGGKTGTLNKVSKYWRCSEFFYTYNEQVDLDVF</sequence>
<evidence type="ECO:0000313" key="1">
    <source>
        <dbReference type="EMBL" id="KGA96433.1"/>
    </source>
</evidence>
<dbReference type="Proteomes" id="UP000297014">
    <property type="component" value="Unassembled WGS sequence"/>
</dbReference>
<proteinExistence type="predicted"/>
<evidence type="ECO:0000313" key="2">
    <source>
        <dbReference type="EMBL" id="THG88829.1"/>
    </source>
</evidence>
<dbReference type="STRING" id="1218173.BALCAV_0216190"/>
<evidence type="ECO:0000313" key="4">
    <source>
        <dbReference type="Proteomes" id="UP000297014"/>
    </source>
</evidence>
<organism evidence="1 3">
    <name type="scientific">Alkalihalobacillus alcalophilus ATCC 27647 = CGMCC 1.3604</name>
    <dbReference type="NCBI Taxonomy" id="1218173"/>
    <lineage>
        <taxon>Bacteria</taxon>
        <taxon>Bacillati</taxon>
        <taxon>Bacillota</taxon>
        <taxon>Bacilli</taxon>
        <taxon>Bacillales</taxon>
        <taxon>Bacillaceae</taxon>
        <taxon>Alkalihalobacillus</taxon>
    </lineage>
</organism>
<dbReference type="RefSeq" id="WP_003322464.1">
    <property type="nucleotide sequence ID" value="NZ_JALP01000303.1"/>
</dbReference>
<reference evidence="1 3" key="1">
    <citation type="journal article" date="2014" name="Genome Announc.">
        <title>Draft Genome Sequence of Bacillus alcalophilus AV1934, a Classic Alkaliphile Isolated from Human Feces in 1934.</title>
        <authorList>
            <person name="Attie O."/>
            <person name="Jayaprakash A."/>
            <person name="Shah H."/>
            <person name="Paulsen I.T."/>
            <person name="Morino M."/>
            <person name="Takahashi Y."/>
            <person name="Narumi I."/>
            <person name="Sachidanandam R."/>
            <person name="Satoh K."/>
            <person name="Ito M."/>
            <person name="Krulwich T.A."/>
        </authorList>
    </citation>
    <scope>NUCLEOTIDE SEQUENCE [LARGE SCALE GENOMIC DNA]</scope>
    <source>
        <strain evidence="1 3">AV1934</strain>
    </source>
</reference>
<dbReference type="EMBL" id="JALP01000303">
    <property type="protein sequence ID" value="THG88829.1"/>
    <property type="molecule type" value="Genomic_DNA"/>
</dbReference>
<evidence type="ECO:0000313" key="3">
    <source>
        <dbReference type="Proteomes" id="UP000002754"/>
    </source>
</evidence>
<dbReference type="AlphaFoldDB" id="A0A094WKF5"/>